<dbReference type="Proteomes" id="UP000613840">
    <property type="component" value="Unassembled WGS sequence"/>
</dbReference>
<keyword evidence="2" id="KW-1185">Reference proteome</keyword>
<evidence type="ECO:0008006" key="3">
    <source>
        <dbReference type="Google" id="ProtNLM"/>
    </source>
</evidence>
<reference evidence="1" key="2">
    <citation type="submission" date="2020-09" db="EMBL/GenBank/DDBJ databases">
        <authorList>
            <person name="Sun Q."/>
            <person name="Zhou Y."/>
        </authorList>
    </citation>
    <scope>NUCLEOTIDE SEQUENCE</scope>
    <source>
        <strain evidence="1">CGMCC 4.7306</strain>
    </source>
</reference>
<dbReference type="InterPro" id="IPR013324">
    <property type="entry name" value="RNA_pol_sigma_r3/r4-like"/>
</dbReference>
<evidence type="ECO:0000313" key="2">
    <source>
        <dbReference type="Proteomes" id="UP000613840"/>
    </source>
</evidence>
<name>A0A917W5E6_9ACTN</name>
<comment type="caution">
    <text evidence="1">The sequence shown here is derived from an EMBL/GenBank/DDBJ whole genome shotgun (WGS) entry which is preliminary data.</text>
</comment>
<dbReference type="SUPFAM" id="SSF88659">
    <property type="entry name" value="Sigma3 and sigma4 domains of RNA polymerase sigma factors"/>
    <property type="match status" value="1"/>
</dbReference>
<dbReference type="InterPro" id="IPR036388">
    <property type="entry name" value="WH-like_DNA-bd_sf"/>
</dbReference>
<reference evidence="1" key="1">
    <citation type="journal article" date="2014" name="Int. J. Syst. Evol. Microbiol.">
        <title>Complete genome sequence of Corynebacterium casei LMG S-19264T (=DSM 44701T), isolated from a smear-ripened cheese.</title>
        <authorList>
            <consortium name="US DOE Joint Genome Institute (JGI-PGF)"/>
            <person name="Walter F."/>
            <person name="Albersmeier A."/>
            <person name="Kalinowski J."/>
            <person name="Ruckert C."/>
        </authorList>
    </citation>
    <scope>NUCLEOTIDE SEQUENCE</scope>
    <source>
        <strain evidence="1">CGMCC 4.7306</strain>
    </source>
</reference>
<organism evidence="1 2">
    <name type="scientific">Microlunatus endophyticus</name>
    <dbReference type="NCBI Taxonomy" id="1716077"/>
    <lineage>
        <taxon>Bacteria</taxon>
        <taxon>Bacillati</taxon>
        <taxon>Actinomycetota</taxon>
        <taxon>Actinomycetes</taxon>
        <taxon>Propionibacteriales</taxon>
        <taxon>Propionibacteriaceae</taxon>
        <taxon>Microlunatus</taxon>
    </lineage>
</organism>
<gene>
    <name evidence="1" type="ORF">GCM10011575_32020</name>
</gene>
<sequence>MRNPCAARSRFALVDALDAEWAELGRDRLLAAHSRAELAHWAVDHPILRDCASPAAVLDAIRSDPDRVLAALIGIHQSQRAPGTGAEDHLAGRIVLQAMLGKVVAMAGRDSRHAIEDYIGQLWARIDGYPLARRPRRIAANLALDTLKAVTRDLRAAGRTLPVTTDELELAGLARTVAGGIIAGPDFSEADAVADLTAHRVLRTAQELGLIDEPTRRLLLSVYAEGLSSVDAAERYGLSPATVRFRCSRAVRQMARHAMTIADAA</sequence>
<dbReference type="RefSeq" id="WP_188896375.1">
    <property type="nucleotide sequence ID" value="NZ_BMMZ01000008.1"/>
</dbReference>
<evidence type="ECO:0000313" key="1">
    <source>
        <dbReference type="EMBL" id="GGL71189.1"/>
    </source>
</evidence>
<dbReference type="EMBL" id="BMMZ01000008">
    <property type="protein sequence ID" value="GGL71189.1"/>
    <property type="molecule type" value="Genomic_DNA"/>
</dbReference>
<dbReference type="Gene3D" id="1.10.10.10">
    <property type="entry name" value="Winged helix-like DNA-binding domain superfamily/Winged helix DNA-binding domain"/>
    <property type="match status" value="1"/>
</dbReference>
<protein>
    <recommendedName>
        <fullName evidence="3">RNA polymerase sigma factor, sigma-70 family</fullName>
    </recommendedName>
</protein>
<proteinExistence type="predicted"/>
<accession>A0A917W5E6</accession>
<dbReference type="AlphaFoldDB" id="A0A917W5E6"/>